<comment type="caution">
    <text evidence="1">The sequence shown here is derived from an EMBL/GenBank/DDBJ whole genome shotgun (WGS) entry which is preliminary data.</text>
</comment>
<organism evidence="1 2">
    <name type="scientific">Micavibrio aeruginosavorus</name>
    <dbReference type="NCBI Taxonomy" id="349221"/>
    <lineage>
        <taxon>Bacteria</taxon>
        <taxon>Pseudomonadati</taxon>
        <taxon>Bdellovibrionota</taxon>
        <taxon>Bdellovibrionia</taxon>
        <taxon>Bdellovibrionales</taxon>
        <taxon>Pseudobdellovibrionaceae</taxon>
        <taxon>Micavibrio</taxon>
    </lineage>
</organism>
<name>A0A2W5FLY8_9BACT</name>
<evidence type="ECO:0000313" key="1">
    <source>
        <dbReference type="EMBL" id="PZP57045.1"/>
    </source>
</evidence>
<reference evidence="1 2" key="1">
    <citation type="submission" date="2017-08" db="EMBL/GenBank/DDBJ databases">
        <title>Infants hospitalized years apart are colonized by the same room-sourced microbial strains.</title>
        <authorList>
            <person name="Brooks B."/>
            <person name="Olm M.R."/>
            <person name="Firek B.A."/>
            <person name="Baker R."/>
            <person name="Thomas B.C."/>
            <person name="Morowitz M.J."/>
            <person name="Banfield J.F."/>
        </authorList>
    </citation>
    <scope>NUCLEOTIDE SEQUENCE [LARGE SCALE GENOMIC DNA]</scope>
    <source>
        <strain evidence="1">S2_006_000_R2_64</strain>
    </source>
</reference>
<accession>A0A2W5FLY8</accession>
<evidence type="ECO:0008006" key="3">
    <source>
        <dbReference type="Google" id="ProtNLM"/>
    </source>
</evidence>
<evidence type="ECO:0000313" key="2">
    <source>
        <dbReference type="Proteomes" id="UP000249739"/>
    </source>
</evidence>
<proteinExistence type="predicted"/>
<feature type="non-terminal residue" evidence="1">
    <location>
        <position position="274"/>
    </location>
</feature>
<sequence>MEIFGPLPSMLSMFSFRLHFTLGFLLSLLLLVQAVNPAQAQGKKPEVGIAPLILTDQSTVATPGQNSLFVLQDAGRKFGFNSIIGMLQSGQIQDSVSTGNIISLGSQGHPYWIIIPVLNTSSQELWTLDFGKTGYGRTGFADKAILYESTSRQTFFNTTVKSELEKTFYISSRIAVSIPKNQTAYLILYIEGREGTLTTIKPSIESSTKPQTGIGLLEPDAKTFILIAIAILLTGFLNSKDASLLSLSMMWGIVYGYEIFLDHFFLIDHFFGQI</sequence>
<protein>
    <recommendedName>
        <fullName evidence="3">7TM-DISM receptor extracellular domain-containing protein</fullName>
    </recommendedName>
</protein>
<gene>
    <name evidence="1" type="ORF">DI586_01775</name>
</gene>
<dbReference type="AlphaFoldDB" id="A0A2W5FLY8"/>
<dbReference type="Proteomes" id="UP000249739">
    <property type="component" value="Unassembled WGS sequence"/>
</dbReference>
<dbReference type="EMBL" id="QFOT01000009">
    <property type="protein sequence ID" value="PZP57045.1"/>
    <property type="molecule type" value="Genomic_DNA"/>
</dbReference>